<keyword evidence="1" id="KW-0472">Membrane</keyword>
<keyword evidence="1" id="KW-1133">Transmembrane helix</keyword>
<proteinExistence type="predicted"/>
<accession>A0ABU4SXC8</accession>
<keyword evidence="3" id="KW-1185">Reference proteome</keyword>
<dbReference type="RefSeq" id="WP_319965578.1">
    <property type="nucleotide sequence ID" value="NZ_JAXAVW010000006.1"/>
</dbReference>
<evidence type="ECO:0000313" key="2">
    <source>
        <dbReference type="EMBL" id="MDX8030574.1"/>
    </source>
</evidence>
<name>A0ABU4SXC8_9PSEU</name>
<dbReference type="EMBL" id="JAXAVW010000006">
    <property type="protein sequence ID" value="MDX8030574.1"/>
    <property type="molecule type" value="Genomic_DNA"/>
</dbReference>
<evidence type="ECO:0000313" key="3">
    <source>
        <dbReference type="Proteomes" id="UP001285521"/>
    </source>
</evidence>
<dbReference type="Proteomes" id="UP001285521">
    <property type="component" value="Unassembled WGS sequence"/>
</dbReference>
<protein>
    <submittedName>
        <fullName evidence="2">Uncharacterized protein</fullName>
    </submittedName>
</protein>
<keyword evidence="1" id="KW-0812">Transmembrane</keyword>
<comment type="caution">
    <text evidence="2">The sequence shown here is derived from an EMBL/GenBank/DDBJ whole genome shotgun (WGS) entry which is preliminary data.</text>
</comment>
<sequence>MRFSETHDQSASTRATTRKIGLRIAALTGVVLSAGAIAAAPAVATAPNADVVLDSVVSVNGGGNGSTCCRPGEN</sequence>
<reference evidence="2 3" key="1">
    <citation type="submission" date="2023-11" db="EMBL/GenBank/DDBJ databases">
        <title>Lentzea sokolovensis, sp. nov., Lentzea kristufkii, sp. nov., and Lentzea miocenensis, sp. nov., rare actinobacteria from Sokolov Coal Basin, Miocene lacustrine sediment, Czech Republic.</title>
        <authorList>
            <person name="Lara A."/>
            <person name="Kotroba L."/>
            <person name="Nouioui I."/>
            <person name="Neumann-Schaal M."/>
            <person name="Mast Y."/>
            <person name="Chronakova A."/>
        </authorList>
    </citation>
    <scope>NUCLEOTIDE SEQUENCE [LARGE SCALE GENOMIC DNA]</scope>
    <source>
        <strain evidence="2 3">BCCO 10_0856</strain>
    </source>
</reference>
<organism evidence="2 3">
    <name type="scientific">Lentzea miocenica</name>
    <dbReference type="NCBI Taxonomy" id="3095431"/>
    <lineage>
        <taxon>Bacteria</taxon>
        <taxon>Bacillati</taxon>
        <taxon>Actinomycetota</taxon>
        <taxon>Actinomycetes</taxon>
        <taxon>Pseudonocardiales</taxon>
        <taxon>Pseudonocardiaceae</taxon>
        <taxon>Lentzea</taxon>
    </lineage>
</organism>
<gene>
    <name evidence="2" type="ORF">SK803_10150</name>
</gene>
<feature type="transmembrane region" description="Helical" evidence="1">
    <location>
        <begin position="20"/>
        <end position="44"/>
    </location>
</feature>
<evidence type="ECO:0000256" key="1">
    <source>
        <dbReference type="SAM" id="Phobius"/>
    </source>
</evidence>